<gene>
    <name evidence="1" type="ORF">L1987_05491</name>
</gene>
<evidence type="ECO:0000313" key="2">
    <source>
        <dbReference type="Proteomes" id="UP001056120"/>
    </source>
</evidence>
<reference evidence="2" key="1">
    <citation type="journal article" date="2022" name="Mol. Ecol. Resour.">
        <title>The genomes of chicory, endive, great burdock and yacon provide insights into Asteraceae palaeo-polyploidization history and plant inulin production.</title>
        <authorList>
            <person name="Fan W."/>
            <person name="Wang S."/>
            <person name="Wang H."/>
            <person name="Wang A."/>
            <person name="Jiang F."/>
            <person name="Liu H."/>
            <person name="Zhao H."/>
            <person name="Xu D."/>
            <person name="Zhang Y."/>
        </authorList>
    </citation>
    <scope>NUCLEOTIDE SEQUENCE [LARGE SCALE GENOMIC DNA]</scope>
    <source>
        <strain evidence="2">cv. Yunnan</strain>
    </source>
</reference>
<protein>
    <submittedName>
        <fullName evidence="1">Uncharacterized protein</fullName>
    </submittedName>
</protein>
<accession>A0ACB9JVX1</accession>
<name>A0ACB9JVX1_9ASTR</name>
<sequence>MPAVKQPEETVTGHLRLNNDRKTPTLKAFEESYGSYSEDMENYNYSPKLVVSRMMTWPAAVKDVSRRARNQIERIRAEDSHLGEDIGECLITRVCGSDDVMIFSRPASPLSGGKVNLSR</sequence>
<keyword evidence="2" id="KW-1185">Reference proteome</keyword>
<comment type="caution">
    <text evidence="1">The sequence shown here is derived from an EMBL/GenBank/DDBJ whole genome shotgun (WGS) entry which is preliminary data.</text>
</comment>
<reference evidence="1 2" key="2">
    <citation type="journal article" date="2022" name="Mol. Ecol. Resour.">
        <title>The genomes of chicory, endive, great burdock and yacon provide insights into Asteraceae paleo-polyploidization history and plant inulin production.</title>
        <authorList>
            <person name="Fan W."/>
            <person name="Wang S."/>
            <person name="Wang H."/>
            <person name="Wang A."/>
            <person name="Jiang F."/>
            <person name="Liu H."/>
            <person name="Zhao H."/>
            <person name="Xu D."/>
            <person name="Zhang Y."/>
        </authorList>
    </citation>
    <scope>NUCLEOTIDE SEQUENCE [LARGE SCALE GENOMIC DNA]</scope>
    <source>
        <strain evidence="2">cv. Yunnan</strain>
        <tissue evidence="1">Leaves</tissue>
    </source>
</reference>
<proteinExistence type="predicted"/>
<dbReference type="EMBL" id="CM042019">
    <property type="protein sequence ID" value="KAI3824044.1"/>
    <property type="molecule type" value="Genomic_DNA"/>
</dbReference>
<evidence type="ECO:0000313" key="1">
    <source>
        <dbReference type="EMBL" id="KAI3824044.1"/>
    </source>
</evidence>
<dbReference type="Proteomes" id="UP001056120">
    <property type="component" value="Linkage Group LG02"/>
</dbReference>
<organism evidence="1 2">
    <name type="scientific">Smallanthus sonchifolius</name>
    <dbReference type="NCBI Taxonomy" id="185202"/>
    <lineage>
        <taxon>Eukaryota</taxon>
        <taxon>Viridiplantae</taxon>
        <taxon>Streptophyta</taxon>
        <taxon>Embryophyta</taxon>
        <taxon>Tracheophyta</taxon>
        <taxon>Spermatophyta</taxon>
        <taxon>Magnoliopsida</taxon>
        <taxon>eudicotyledons</taxon>
        <taxon>Gunneridae</taxon>
        <taxon>Pentapetalae</taxon>
        <taxon>asterids</taxon>
        <taxon>campanulids</taxon>
        <taxon>Asterales</taxon>
        <taxon>Asteraceae</taxon>
        <taxon>Asteroideae</taxon>
        <taxon>Heliantheae alliance</taxon>
        <taxon>Millerieae</taxon>
        <taxon>Smallanthus</taxon>
    </lineage>
</organism>